<evidence type="ECO:0000313" key="1">
    <source>
        <dbReference type="EMBL" id="MDR6412255.1"/>
    </source>
</evidence>
<gene>
    <name evidence="1" type="ORF">J2804_005690</name>
</gene>
<keyword evidence="2" id="KW-1185">Reference proteome</keyword>
<name>A0ABU1LZS1_9BURK</name>
<protein>
    <recommendedName>
        <fullName evidence="3">ISKra4 family transposase</fullName>
    </recommendedName>
</protein>
<proteinExistence type="predicted"/>
<evidence type="ECO:0000313" key="2">
    <source>
        <dbReference type="Proteomes" id="UP001264340"/>
    </source>
</evidence>
<organism evidence="1 2">
    <name type="scientific">Paraburkholderia terricola</name>
    <dbReference type="NCBI Taxonomy" id="169427"/>
    <lineage>
        <taxon>Bacteria</taxon>
        <taxon>Pseudomonadati</taxon>
        <taxon>Pseudomonadota</taxon>
        <taxon>Betaproteobacteria</taxon>
        <taxon>Burkholderiales</taxon>
        <taxon>Burkholderiaceae</taxon>
        <taxon>Paraburkholderia</taxon>
    </lineage>
</organism>
<accession>A0ABU1LZS1</accession>
<dbReference type="EMBL" id="JAVDRP010000016">
    <property type="protein sequence ID" value="MDR6412255.1"/>
    <property type="molecule type" value="Genomic_DNA"/>
</dbReference>
<comment type="caution">
    <text evidence="1">The sequence shown here is derived from an EMBL/GenBank/DDBJ whole genome shotgun (WGS) entry which is preliminary data.</text>
</comment>
<dbReference type="RefSeq" id="WP_310126076.1">
    <property type="nucleotide sequence ID" value="NZ_JAVDRP010000016.1"/>
</dbReference>
<dbReference type="NCBIfam" id="NF033572">
    <property type="entry name" value="transpos_ISKra4"/>
    <property type="match status" value="1"/>
</dbReference>
<sequence>MKIVVRIELTTDWGDVNTIEVGRIDRPSQTLDPESVGLSLADGKQLLHNLQQAVIPAQADEICALRRICRRCHRWTALKDYRQRKVDTVFGTVSFRSPRIVSCACEPPWYLEAAFCPLWPIIPERATPELLALQAKLAAQMSYRRVVETMREFLPVSEKINHVTVRNRALRVGTRIDAIELAGVQPRNPTTEWTLAIDGGFVRRKGKAEVRSFEILTGRLAVPGEKPRVFACVRSELSDLTERLASLVQTHAGTPHPRLSVITDGANGIQSIYRQLPFGATPILDWFHISMRVRYLEQIVKGLPPRSETEQYTKRALQTYVNKLRWCFWHANVAKAEQRMRQISLLCRIVVPQTQQFARSLEQLAYRLDELFAYLESNHGSTIAYGKHYREHKPISTAMAESAVNQVVNARMCRRQHMRWTPRGAHLLVQVRCAVINGDLATRLAAYRARIDRVPEDVLRFLEFLQRAAEAEPHAF</sequence>
<reference evidence="1 2" key="1">
    <citation type="submission" date="2023-07" db="EMBL/GenBank/DDBJ databases">
        <title>Sorghum-associated microbial communities from plants grown in Nebraska, USA.</title>
        <authorList>
            <person name="Schachtman D."/>
        </authorList>
    </citation>
    <scope>NUCLEOTIDE SEQUENCE [LARGE SCALE GENOMIC DNA]</scope>
    <source>
        <strain evidence="1 2">DS1316</strain>
    </source>
</reference>
<evidence type="ECO:0008006" key="3">
    <source>
        <dbReference type="Google" id="ProtNLM"/>
    </source>
</evidence>
<dbReference type="Proteomes" id="UP001264340">
    <property type="component" value="Unassembled WGS sequence"/>
</dbReference>